<comment type="caution">
    <text evidence="1">The sequence shown here is derived from an EMBL/GenBank/DDBJ whole genome shotgun (WGS) entry which is preliminary data.</text>
</comment>
<reference evidence="1 2" key="1">
    <citation type="journal article" date="2018" name="G3 (Bethesda)">
        <title>A High-Quality Reference Genome for the Invasive Mosquitofish Gambusia affinis Using a Chicago Library.</title>
        <authorList>
            <person name="Hoffberg S.L."/>
            <person name="Troendle N.J."/>
            <person name="Glenn T.C."/>
            <person name="Mahmud O."/>
            <person name="Louha S."/>
            <person name="Chalopin D."/>
            <person name="Bennetzen J.L."/>
            <person name="Mauricio R."/>
        </authorList>
    </citation>
    <scope>NUCLEOTIDE SEQUENCE [LARGE SCALE GENOMIC DNA]</scope>
    <source>
        <strain evidence="1">NE01/NJP1002.9</strain>
        <tissue evidence="1">Muscle</tissue>
    </source>
</reference>
<proteinExistence type="predicted"/>
<organism evidence="1 2">
    <name type="scientific">Gambusia affinis</name>
    <name type="common">Western mosquitofish</name>
    <name type="synonym">Heterandria affinis</name>
    <dbReference type="NCBI Taxonomy" id="33528"/>
    <lineage>
        <taxon>Eukaryota</taxon>
        <taxon>Metazoa</taxon>
        <taxon>Chordata</taxon>
        <taxon>Craniata</taxon>
        <taxon>Vertebrata</taxon>
        <taxon>Euteleostomi</taxon>
        <taxon>Actinopterygii</taxon>
        <taxon>Neopterygii</taxon>
        <taxon>Teleostei</taxon>
        <taxon>Neoteleostei</taxon>
        <taxon>Acanthomorphata</taxon>
        <taxon>Ovalentaria</taxon>
        <taxon>Atherinomorphae</taxon>
        <taxon>Cyprinodontiformes</taxon>
        <taxon>Poeciliidae</taxon>
        <taxon>Poeciliinae</taxon>
        <taxon>Gambusia</taxon>
    </lineage>
</organism>
<dbReference type="AlphaFoldDB" id="A0A315VHI6"/>
<evidence type="ECO:0000313" key="2">
    <source>
        <dbReference type="Proteomes" id="UP000250572"/>
    </source>
</evidence>
<gene>
    <name evidence="1" type="ORF">CCH79_00018189</name>
</gene>
<name>A0A315VHI6_GAMAF</name>
<accession>A0A315VHI6</accession>
<evidence type="ECO:0000313" key="1">
    <source>
        <dbReference type="EMBL" id="PWA22519.1"/>
    </source>
</evidence>
<dbReference type="EMBL" id="NHOQ01001708">
    <property type="protein sequence ID" value="PWA22519.1"/>
    <property type="molecule type" value="Genomic_DNA"/>
</dbReference>
<sequence length="344" mass="39104">MENGHTRCSCETADITYLEGLDPRLLRNNCSLEAWTQLKFDRIGSDFTPSLTSRAPSLAQVVAGDQTCKHSMTYWKVETKHSMRSSRRYVQSLMGQSTNTRKREMQCGFFVVIQQSLRRKVQELLVDLKKAQMTMDQQSGERDDMWIEVDHLNSQHKRASHEIQNICWQNMDLMIGNALLRERLGEPEQEENQEPQSVLRKLVRGNGEKSSLFPERLTTSLLFCSRCEWLQVECCVPRSVSVRLTAVSLISPYPRMTPAVCKAPRNVTECSRASQVSSSMNNTLVKAFLFTHFKQAVKWTLARRTSLDCLHSTGHFGLFHSLNVVGTAVASSSPVYQADFKVAC</sequence>
<dbReference type="Proteomes" id="UP000250572">
    <property type="component" value="Unassembled WGS sequence"/>
</dbReference>
<protein>
    <submittedName>
        <fullName evidence="1">Uncharacterized protein</fullName>
    </submittedName>
</protein>
<keyword evidence="2" id="KW-1185">Reference proteome</keyword>